<evidence type="ECO:0000313" key="3">
    <source>
        <dbReference type="Proteomes" id="UP000324222"/>
    </source>
</evidence>
<gene>
    <name evidence="2" type="ORF">E2C01_074256</name>
</gene>
<name>A0A5B7IGM0_PORTR</name>
<feature type="compositionally biased region" description="Basic and acidic residues" evidence="1">
    <location>
        <begin position="1"/>
        <end position="11"/>
    </location>
</feature>
<dbReference type="AlphaFoldDB" id="A0A5B7IGM0"/>
<feature type="region of interest" description="Disordered" evidence="1">
    <location>
        <begin position="38"/>
        <end position="192"/>
    </location>
</feature>
<feature type="region of interest" description="Disordered" evidence="1">
    <location>
        <begin position="1"/>
        <end position="25"/>
    </location>
</feature>
<feature type="compositionally biased region" description="Gly residues" evidence="1">
    <location>
        <begin position="12"/>
        <end position="24"/>
    </location>
</feature>
<accession>A0A5B7IGM0</accession>
<protein>
    <submittedName>
        <fullName evidence="2">Uncharacterized protein</fullName>
    </submittedName>
</protein>
<organism evidence="2 3">
    <name type="scientific">Portunus trituberculatus</name>
    <name type="common">Swimming crab</name>
    <name type="synonym">Neptunus trituberculatus</name>
    <dbReference type="NCBI Taxonomy" id="210409"/>
    <lineage>
        <taxon>Eukaryota</taxon>
        <taxon>Metazoa</taxon>
        <taxon>Ecdysozoa</taxon>
        <taxon>Arthropoda</taxon>
        <taxon>Crustacea</taxon>
        <taxon>Multicrustacea</taxon>
        <taxon>Malacostraca</taxon>
        <taxon>Eumalacostraca</taxon>
        <taxon>Eucarida</taxon>
        <taxon>Decapoda</taxon>
        <taxon>Pleocyemata</taxon>
        <taxon>Brachyura</taxon>
        <taxon>Eubrachyura</taxon>
        <taxon>Portunoidea</taxon>
        <taxon>Portunidae</taxon>
        <taxon>Portuninae</taxon>
        <taxon>Portunus</taxon>
    </lineage>
</organism>
<proteinExistence type="predicted"/>
<dbReference type="EMBL" id="VSRR010051898">
    <property type="protein sequence ID" value="MPC79714.1"/>
    <property type="molecule type" value="Genomic_DNA"/>
</dbReference>
<comment type="caution">
    <text evidence="2">The sequence shown here is derived from an EMBL/GenBank/DDBJ whole genome shotgun (WGS) entry which is preliminary data.</text>
</comment>
<feature type="compositionally biased region" description="Pro residues" evidence="1">
    <location>
        <begin position="108"/>
        <end position="119"/>
    </location>
</feature>
<evidence type="ECO:0000313" key="2">
    <source>
        <dbReference type="EMBL" id="MPC79714.1"/>
    </source>
</evidence>
<evidence type="ECO:0000256" key="1">
    <source>
        <dbReference type="SAM" id="MobiDB-lite"/>
    </source>
</evidence>
<keyword evidence="3" id="KW-1185">Reference proteome</keyword>
<feature type="compositionally biased region" description="Low complexity" evidence="1">
    <location>
        <begin position="135"/>
        <end position="151"/>
    </location>
</feature>
<reference evidence="2 3" key="1">
    <citation type="submission" date="2019-05" db="EMBL/GenBank/DDBJ databases">
        <title>Another draft genome of Portunus trituberculatus and its Hox gene families provides insights of decapod evolution.</title>
        <authorList>
            <person name="Jeong J.-H."/>
            <person name="Song I."/>
            <person name="Kim S."/>
            <person name="Choi T."/>
            <person name="Kim D."/>
            <person name="Ryu S."/>
            <person name="Kim W."/>
        </authorList>
    </citation>
    <scope>NUCLEOTIDE SEQUENCE [LARGE SCALE GENOMIC DNA]</scope>
    <source>
        <tissue evidence="2">Muscle</tissue>
    </source>
</reference>
<sequence>MFLARQVERSEGAGGVGGGDGGGSVVTVAAISLDHCGPAISATRTPPNAGTLVVESATRVSRESWQPGATTSEGRGAQASVSKPPGRPDAGPTPCSSGQHRLCHHPRTPPVPPPPPVCPRPGTSAPRRSAKRYAADSAASAPQGGQRPLMPRARRSPAPPTSPSLARPRIRNVTPPPLPHLQEARPPTGPCVARPRALSELTPSPERHRLRQHKTSWSLTFLPPAGGVAEATPPVNRRLNTLSCAHLGPDR</sequence>
<dbReference type="Proteomes" id="UP000324222">
    <property type="component" value="Unassembled WGS sequence"/>
</dbReference>
<feature type="compositionally biased region" description="Polar residues" evidence="1">
    <location>
        <begin position="63"/>
        <end position="73"/>
    </location>
</feature>